<accession>A0ABR0APF9</accession>
<evidence type="ECO:0000256" key="1">
    <source>
        <dbReference type="SAM" id="SignalP"/>
    </source>
</evidence>
<comment type="caution">
    <text evidence="2">The sequence shown here is derived from an EMBL/GenBank/DDBJ whole genome shotgun (WGS) entry which is preliminary data.</text>
</comment>
<protein>
    <submittedName>
        <fullName evidence="2">Uncharacterized protein</fullName>
    </submittedName>
</protein>
<keyword evidence="1" id="KW-0732">Signal</keyword>
<reference evidence="2 3" key="1">
    <citation type="journal article" date="2023" name="Nucleic Acids Res.">
        <title>The hologenome of Daphnia magna reveals possible DNA methylation and microbiome-mediated evolution of the host genome.</title>
        <authorList>
            <person name="Chaturvedi A."/>
            <person name="Li X."/>
            <person name="Dhandapani V."/>
            <person name="Marshall H."/>
            <person name="Kissane S."/>
            <person name="Cuenca-Cambronero M."/>
            <person name="Asole G."/>
            <person name="Calvet F."/>
            <person name="Ruiz-Romero M."/>
            <person name="Marangio P."/>
            <person name="Guigo R."/>
            <person name="Rago D."/>
            <person name="Mirbahai L."/>
            <person name="Eastwood N."/>
            <person name="Colbourne J.K."/>
            <person name="Zhou J."/>
            <person name="Mallon E."/>
            <person name="Orsini L."/>
        </authorList>
    </citation>
    <scope>NUCLEOTIDE SEQUENCE [LARGE SCALE GENOMIC DNA]</scope>
    <source>
        <strain evidence="2">LRV0_1</strain>
    </source>
</reference>
<dbReference type="Proteomes" id="UP001234178">
    <property type="component" value="Unassembled WGS sequence"/>
</dbReference>
<dbReference type="EMBL" id="JAOYFB010000038">
    <property type="protein sequence ID" value="KAK4027003.1"/>
    <property type="molecule type" value="Genomic_DNA"/>
</dbReference>
<feature type="signal peptide" evidence="1">
    <location>
        <begin position="1"/>
        <end position="27"/>
    </location>
</feature>
<sequence>MTSSSSASIFSFMLMAVVCNMMVTSTGLPTKVDDAQSKQIFFAPQYNYPNYVLANFYNPYAEPIVSPAAVDPSKNPNFHYVYAPSSLGDFALETADFNRGSRATIIILPANTECLTANTGTDGGRSCKAASQERSGTIDIRLGSADPQSANVAITAPSANTRIRLVCTEMVAVAAFTQTGRINAPSDTPRFEMGFLNLVVVSTAANARVKCSWRI</sequence>
<organism evidence="2 3">
    <name type="scientific">Daphnia magna</name>
    <dbReference type="NCBI Taxonomy" id="35525"/>
    <lineage>
        <taxon>Eukaryota</taxon>
        <taxon>Metazoa</taxon>
        <taxon>Ecdysozoa</taxon>
        <taxon>Arthropoda</taxon>
        <taxon>Crustacea</taxon>
        <taxon>Branchiopoda</taxon>
        <taxon>Diplostraca</taxon>
        <taxon>Cladocera</taxon>
        <taxon>Anomopoda</taxon>
        <taxon>Daphniidae</taxon>
        <taxon>Daphnia</taxon>
    </lineage>
</organism>
<keyword evidence="3" id="KW-1185">Reference proteome</keyword>
<evidence type="ECO:0000313" key="3">
    <source>
        <dbReference type="Proteomes" id="UP001234178"/>
    </source>
</evidence>
<name>A0ABR0APF9_9CRUS</name>
<evidence type="ECO:0000313" key="2">
    <source>
        <dbReference type="EMBL" id="KAK4027003.1"/>
    </source>
</evidence>
<proteinExistence type="predicted"/>
<feature type="chain" id="PRO_5046104985" evidence="1">
    <location>
        <begin position="28"/>
        <end position="215"/>
    </location>
</feature>
<gene>
    <name evidence="2" type="ORF">OUZ56_016023</name>
</gene>